<dbReference type="eggNOG" id="COG1024">
    <property type="taxonomic scope" value="Bacteria"/>
</dbReference>
<dbReference type="NCBIfam" id="NF005803">
    <property type="entry name" value="PRK07658.1"/>
    <property type="match status" value="1"/>
</dbReference>
<comment type="caution">
    <text evidence="4">The sequence shown here is derived from an EMBL/GenBank/DDBJ whole genome shotgun (WGS) entry which is preliminary data.</text>
</comment>
<dbReference type="GO" id="GO:0016829">
    <property type="term" value="F:lyase activity"/>
    <property type="evidence" value="ECO:0007669"/>
    <property type="project" value="UniProtKB-KW"/>
</dbReference>
<dbReference type="PROSITE" id="PS00166">
    <property type="entry name" value="ENOYL_COA_HYDRATASE"/>
    <property type="match status" value="1"/>
</dbReference>
<keyword evidence="5" id="KW-1185">Reference proteome</keyword>
<dbReference type="SUPFAM" id="SSF52096">
    <property type="entry name" value="ClpP/crotonase"/>
    <property type="match status" value="1"/>
</dbReference>
<evidence type="ECO:0000256" key="2">
    <source>
        <dbReference type="ARBA" id="ARBA00023239"/>
    </source>
</evidence>
<accession>A0A073K9T5</accession>
<evidence type="ECO:0000256" key="1">
    <source>
        <dbReference type="ARBA" id="ARBA00005254"/>
    </source>
</evidence>
<keyword evidence="2" id="KW-0456">Lyase</keyword>
<dbReference type="OrthoDB" id="9775794at2"/>
<dbReference type="Gene3D" id="3.90.226.10">
    <property type="entry name" value="2-enoyl-CoA Hydratase, Chain A, domain 1"/>
    <property type="match status" value="1"/>
</dbReference>
<dbReference type="PANTHER" id="PTHR11941:SF175">
    <property type="entry name" value="ENOYL-COA HYDRATASE-RELATED"/>
    <property type="match status" value="1"/>
</dbReference>
<reference evidence="4 5" key="1">
    <citation type="submission" date="2014-06" db="EMBL/GenBank/DDBJ databases">
        <title>Draft genome sequence of Bacillus manliponensis JCM 15802 (MCCC 1A00708).</title>
        <authorList>
            <person name="Lai Q."/>
            <person name="Liu Y."/>
            <person name="Shao Z."/>
        </authorList>
    </citation>
    <scope>NUCLEOTIDE SEQUENCE [LARGE SCALE GENOMIC DNA]</scope>
    <source>
        <strain evidence="4 5">JCM 15802</strain>
    </source>
</reference>
<dbReference type="FunFam" id="3.90.226.10:FF:000009">
    <property type="entry name" value="Carnitinyl-CoA dehydratase"/>
    <property type="match status" value="1"/>
</dbReference>
<proteinExistence type="inferred from homology"/>
<dbReference type="InterPro" id="IPR001753">
    <property type="entry name" value="Enoyl-CoA_hydra/iso"/>
</dbReference>
<dbReference type="STRING" id="574376.BAMA_02815"/>
<dbReference type="InterPro" id="IPR018376">
    <property type="entry name" value="Enoyl-CoA_hyd/isom_CS"/>
</dbReference>
<dbReference type="AlphaFoldDB" id="A0A073K9T5"/>
<dbReference type="InterPro" id="IPR029045">
    <property type="entry name" value="ClpP/crotonase-like_dom_sf"/>
</dbReference>
<dbReference type="RefSeq" id="WP_034639871.1">
    <property type="nucleotide sequence ID" value="NZ_CBCSJC010000009.1"/>
</dbReference>
<gene>
    <name evidence="4" type="ORF">BAMA_02815</name>
</gene>
<dbReference type="PANTHER" id="PTHR11941">
    <property type="entry name" value="ENOYL-COA HYDRATASE-RELATED"/>
    <property type="match status" value="1"/>
</dbReference>
<dbReference type="Proteomes" id="UP000027822">
    <property type="component" value="Unassembled WGS sequence"/>
</dbReference>
<evidence type="ECO:0000313" key="4">
    <source>
        <dbReference type="EMBL" id="KEK19018.1"/>
    </source>
</evidence>
<sequence>MLDFLSVTVEDYVAVVKLNHPPANAMSSQVISEVGELLDEVEKDENVRVVLLHGEGRFFSAGADIKEFTSVVEAKEAMKLAQHGQIVFERVEKFSKPIIAAIHGAALGGGLELAMSCHMRFVTENAKLGLPELMLGLIPGFAGTQRLPRYVGKAKACEMMLTSSPISGLEAVECGLANKAFEEDNLIEETLKISKAIALKSPATTRAVLDLLQTTKSPDYYEGVQREAQLFGDVFISEDGKEGVAAFLEKRKPSFSGK</sequence>
<comment type="similarity">
    <text evidence="1 3">Belongs to the enoyl-CoA hydratase/isomerase family.</text>
</comment>
<protein>
    <submittedName>
        <fullName evidence="4">Enoyl-CoA hydratase</fullName>
    </submittedName>
</protein>
<name>A0A073K9T5_9BACI</name>
<dbReference type="Pfam" id="PF00378">
    <property type="entry name" value="ECH_1"/>
    <property type="match status" value="1"/>
</dbReference>
<evidence type="ECO:0000313" key="5">
    <source>
        <dbReference type="Proteomes" id="UP000027822"/>
    </source>
</evidence>
<organism evidence="4 5">
    <name type="scientific">Bacillus manliponensis</name>
    <dbReference type="NCBI Taxonomy" id="574376"/>
    <lineage>
        <taxon>Bacteria</taxon>
        <taxon>Bacillati</taxon>
        <taxon>Bacillota</taxon>
        <taxon>Bacilli</taxon>
        <taxon>Bacillales</taxon>
        <taxon>Bacillaceae</taxon>
        <taxon>Bacillus</taxon>
        <taxon>Bacillus cereus group</taxon>
    </lineage>
</organism>
<evidence type="ECO:0000256" key="3">
    <source>
        <dbReference type="RuleBase" id="RU003707"/>
    </source>
</evidence>
<dbReference type="CDD" id="cd06558">
    <property type="entry name" value="crotonase-like"/>
    <property type="match status" value="1"/>
</dbReference>
<dbReference type="GO" id="GO:0006635">
    <property type="term" value="P:fatty acid beta-oxidation"/>
    <property type="evidence" value="ECO:0007669"/>
    <property type="project" value="TreeGrafter"/>
</dbReference>
<dbReference type="EMBL" id="JOTN01000010">
    <property type="protein sequence ID" value="KEK19018.1"/>
    <property type="molecule type" value="Genomic_DNA"/>
</dbReference>